<dbReference type="GO" id="GO:0046872">
    <property type="term" value="F:metal ion binding"/>
    <property type="evidence" value="ECO:0007669"/>
    <property type="project" value="UniProtKB-KW"/>
</dbReference>
<dbReference type="PANTHER" id="PTHR22930:SF284">
    <property type="entry name" value="DDE TNP4 DOMAIN-CONTAINING PROTEIN"/>
    <property type="match status" value="1"/>
</dbReference>
<evidence type="ECO:0000259" key="8">
    <source>
        <dbReference type="Pfam" id="PF13359"/>
    </source>
</evidence>
<comment type="similarity">
    <text evidence="3">Belongs to the HARBI1 family.</text>
</comment>
<dbReference type="EMBL" id="JACEFF010000675">
    <property type="protein sequence ID" value="KAH9633054.1"/>
    <property type="molecule type" value="Genomic_DNA"/>
</dbReference>
<keyword evidence="6" id="KW-0378">Hydrolase</keyword>
<accession>A0A922MAR9</accession>
<dbReference type="InterPro" id="IPR045249">
    <property type="entry name" value="HARBI1-like"/>
</dbReference>
<keyword evidence="4" id="KW-0540">Nuclease</keyword>
<evidence type="ECO:0000256" key="6">
    <source>
        <dbReference type="ARBA" id="ARBA00022801"/>
    </source>
</evidence>
<dbReference type="AlphaFoldDB" id="A0A922MAR9"/>
<comment type="caution">
    <text evidence="9">The sequence shown here is derived from an EMBL/GenBank/DDBJ whole genome shotgun (WGS) entry which is preliminary data.</text>
</comment>
<evidence type="ECO:0000256" key="5">
    <source>
        <dbReference type="ARBA" id="ARBA00022723"/>
    </source>
</evidence>
<dbReference type="Pfam" id="PF13359">
    <property type="entry name" value="DDE_Tnp_4"/>
    <property type="match status" value="1"/>
</dbReference>
<evidence type="ECO:0000256" key="4">
    <source>
        <dbReference type="ARBA" id="ARBA00022722"/>
    </source>
</evidence>
<name>A0A922MAR9_SPOEX</name>
<dbReference type="Proteomes" id="UP000814243">
    <property type="component" value="Unassembled WGS sequence"/>
</dbReference>
<dbReference type="GO" id="GO:0004518">
    <property type="term" value="F:nuclease activity"/>
    <property type="evidence" value="ECO:0007669"/>
    <property type="project" value="UniProtKB-KW"/>
</dbReference>
<keyword evidence="5" id="KW-0479">Metal-binding</keyword>
<dbReference type="GO" id="GO:0005634">
    <property type="term" value="C:nucleus"/>
    <property type="evidence" value="ECO:0007669"/>
    <property type="project" value="UniProtKB-SubCell"/>
</dbReference>
<reference evidence="9" key="1">
    <citation type="journal article" date="2021" name="G3 (Bethesda)">
        <title>Genome and transcriptome analysis of the beet armyworm Spodoptera exigua reveals targets for pest control. .</title>
        <authorList>
            <person name="Simon S."/>
            <person name="Breeschoten T."/>
            <person name="Jansen H.J."/>
            <person name="Dirks R.P."/>
            <person name="Schranz M.E."/>
            <person name="Ros V.I.D."/>
        </authorList>
    </citation>
    <scope>NUCLEOTIDE SEQUENCE</scope>
    <source>
        <strain evidence="9">TB_SE_WUR_2020</strain>
    </source>
</reference>
<dbReference type="GO" id="GO:0016787">
    <property type="term" value="F:hydrolase activity"/>
    <property type="evidence" value="ECO:0007669"/>
    <property type="project" value="UniProtKB-KW"/>
</dbReference>
<protein>
    <recommendedName>
        <fullName evidence="8">DDE Tnp4 domain-containing protein</fullName>
    </recommendedName>
</protein>
<dbReference type="PANTHER" id="PTHR22930">
    <property type="match status" value="1"/>
</dbReference>
<organism evidence="9 10">
    <name type="scientific">Spodoptera exigua</name>
    <name type="common">Beet armyworm</name>
    <name type="synonym">Noctua fulgens</name>
    <dbReference type="NCBI Taxonomy" id="7107"/>
    <lineage>
        <taxon>Eukaryota</taxon>
        <taxon>Metazoa</taxon>
        <taxon>Ecdysozoa</taxon>
        <taxon>Arthropoda</taxon>
        <taxon>Hexapoda</taxon>
        <taxon>Insecta</taxon>
        <taxon>Pterygota</taxon>
        <taxon>Neoptera</taxon>
        <taxon>Endopterygota</taxon>
        <taxon>Lepidoptera</taxon>
        <taxon>Glossata</taxon>
        <taxon>Ditrysia</taxon>
        <taxon>Noctuoidea</taxon>
        <taxon>Noctuidae</taxon>
        <taxon>Amphipyrinae</taxon>
        <taxon>Spodoptera</taxon>
    </lineage>
</organism>
<evidence type="ECO:0000256" key="2">
    <source>
        <dbReference type="ARBA" id="ARBA00004123"/>
    </source>
</evidence>
<comment type="cofactor">
    <cofactor evidence="1">
        <name>a divalent metal cation</name>
        <dbReference type="ChEBI" id="CHEBI:60240"/>
    </cofactor>
</comment>
<evidence type="ECO:0000313" key="9">
    <source>
        <dbReference type="EMBL" id="KAH9633054.1"/>
    </source>
</evidence>
<gene>
    <name evidence="9" type="ORF">HF086_000414</name>
</gene>
<sequence length="423" mass="48386">MTCSHWPVATSMSPEEVVLFSAAYIIIRKTIAKRKKKRWWVQEYFQQSESSSLLSSLRMRDGSFENFTRMSRTDFEILLNMVGPAIVKQDTKFRKSIDPHVRLAVTLRYLATGDSYGSLSYTFRVSKQVICHTLPKVCQELIKALNSFVKTPTNVNEWKEKSRNFEILWNFPHCVGAIDGKHVLLEAPPNSGSDYYNYKENYSLVLLAIVDADYNFVYVNCGAKGKSSDSGVFQETPFYKALNEQQLNLPDPEPLTQGGPNIPYVLVGDSAFTLSENMMRPYPGIHEKGSLKRIFNYRLSRARRIVENVFGIMSVVFRVFRKAIPLRPVNAELVVMACVYLHNFLRRNTSSTAHYTLNTTFDFEDAAHNVVEGSWRRELRNNNMRNLNIHGRPPPQPAQVIRNHFAEYFSSAQGSVPLQTNQA</sequence>
<evidence type="ECO:0000256" key="1">
    <source>
        <dbReference type="ARBA" id="ARBA00001968"/>
    </source>
</evidence>
<feature type="domain" description="DDE Tnp4" evidence="8">
    <location>
        <begin position="178"/>
        <end position="343"/>
    </location>
</feature>
<keyword evidence="7" id="KW-0539">Nucleus</keyword>
<evidence type="ECO:0000313" key="10">
    <source>
        <dbReference type="Proteomes" id="UP000814243"/>
    </source>
</evidence>
<evidence type="ECO:0000256" key="3">
    <source>
        <dbReference type="ARBA" id="ARBA00006958"/>
    </source>
</evidence>
<proteinExistence type="inferred from homology"/>
<dbReference type="InterPro" id="IPR027806">
    <property type="entry name" value="HARBI1_dom"/>
</dbReference>
<comment type="subcellular location">
    <subcellularLocation>
        <location evidence="2">Nucleus</location>
    </subcellularLocation>
</comment>
<evidence type="ECO:0000256" key="7">
    <source>
        <dbReference type="ARBA" id="ARBA00023242"/>
    </source>
</evidence>